<comment type="caution">
    <text evidence="7">The sequence shown here is derived from an EMBL/GenBank/DDBJ whole genome shotgun (WGS) entry which is preliminary data.</text>
</comment>
<dbReference type="Pfam" id="PF13450">
    <property type="entry name" value="NAD_binding_8"/>
    <property type="match status" value="1"/>
</dbReference>
<name>A0ABX9C681_9BURK</name>
<dbReference type="Pfam" id="PF03275">
    <property type="entry name" value="GLF"/>
    <property type="match status" value="1"/>
</dbReference>
<sequence>MYDYLIVGAGLFGATFARLASDAGKRCLVIDQYRHLAGNCYTEEHEGIHIHAHGPHVFHCDDSRIWNFVNRFAEFNHFRNSPLAMCADKVYSLPFNMYTFNQLWGVTSPQAARAIIEEQRLKLEREPANLEEQALALALVGSDIYHTLIRDYTRKQWQKDPRELPAAIIKQLPLRFSWDNNYFNDRYQGIPVGGYTAMFEHMLEGVEVRLGIDYLEQRSALATLAKHTIFTGRIDAFYDYRFGELEYRTLRFDSQWLEIDNFQGVAVVNYPQPELPWTRIIEHKHFQADATLQMPRTIITREIPDQWQRDKTPYYPIGDNTSMALFRRYEALAAHETRVSFGGRLAEYRYYDMHQVIGSAMAKARKLLEGDRDEAAA</sequence>
<dbReference type="PANTHER" id="PTHR21197">
    <property type="entry name" value="UDP-GALACTOPYRANOSE MUTASE"/>
    <property type="match status" value="1"/>
</dbReference>
<dbReference type="PANTHER" id="PTHR21197:SF0">
    <property type="entry name" value="UDP-GALACTOPYRANOSE MUTASE"/>
    <property type="match status" value="1"/>
</dbReference>
<comment type="similarity">
    <text evidence="2">Belongs to the UDP-galactopyranose/dTDP-fucopyranose mutase family.</text>
</comment>
<dbReference type="Gene3D" id="3.40.50.720">
    <property type="entry name" value="NAD(P)-binding Rossmann-like Domain"/>
    <property type="match status" value="3"/>
</dbReference>
<dbReference type="SUPFAM" id="SSF54373">
    <property type="entry name" value="FAD-linked reductases, C-terminal domain"/>
    <property type="match status" value="1"/>
</dbReference>
<keyword evidence="5" id="KW-0413">Isomerase</keyword>
<comment type="cofactor">
    <cofactor evidence="1">
        <name>FAD</name>
        <dbReference type="ChEBI" id="CHEBI:57692"/>
    </cofactor>
</comment>
<dbReference type="SUPFAM" id="SSF51971">
    <property type="entry name" value="Nucleotide-binding domain"/>
    <property type="match status" value="1"/>
</dbReference>
<reference evidence="7 8" key="1">
    <citation type="submission" date="2014-12" db="EMBL/GenBank/DDBJ databases">
        <title>Complete genome sequence of Herbaspirillum rubrisubalbicans Os38.</title>
        <authorList>
            <person name="Chen M."/>
            <person name="An Q."/>
        </authorList>
    </citation>
    <scope>NUCLEOTIDE SEQUENCE [LARGE SCALE GENOMIC DNA]</scope>
    <source>
        <strain evidence="7 8">Os38</strain>
    </source>
</reference>
<gene>
    <name evidence="7" type="ORF">RB24_05865</name>
</gene>
<organism evidence="7 8">
    <name type="scientific">Herbaspirillum rubrisubalbicans</name>
    <dbReference type="NCBI Taxonomy" id="80842"/>
    <lineage>
        <taxon>Bacteria</taxon>
        <taxon>Pseudomonadati</taxon>
        <taxon>Pseudomonadota</taxon>
        <taxon>Betaproteobacteria</taxon>
        <taxon>Burkholderiales</taxon>
        <taxon>Oxalobacteraceae</taxon>
        <taxon>Herbaspirillum</taxon>
    </lineage>
</organism>
<keyword evidence="3" id="KW-0285">Flavoprotein</keyword>
<dbReference type="EMBL" id="JUGD01000006">
    <property type="protein sequence ID" value="RAM65724.1"/>
    <property type="molecule type" value="Genomic_DNA"/>
</dbReference>
<protein>
    <submittedName>
        <fullName evidence="7">UDP-galactopyranose mutase</fullName>
    </submittedName>
</protein>
<feature type="domain" description="UDP-galactopyranose mutase C-terminal" evidence="6">
    <location>
        <begin position="148"/>
        <end position="350"/>
    </location>
</feature>
<dbReference type="RefSeq" id="WP_112067983.1">
    <property type="nucleotide sequence ID" value="NZ_JUGD01000006.1"/>
</dbReference>
<keyword evidence="4" id="KW-0274">FAD</keyword>
<evidence type="ECO:0000259" key="6">
    <source>
        <dbReference type="Pfam" id="PF03275"/>
    </source>
</evidence>
<evidence type="ECO:0000256" key="4">
    <source>
        <dbReference type="ARBA" id="ARBA00022827"/>
    </source>
</evidence>
<evidence type="ECO:0000256" key="5">
    <source>
        <dbReference type="ARBA" id="ARBA00023235"/>
    </source>
</evidence>
<keyword evidence="8" id="KW-1185">Reference proteome</keyword>
<evidence type="ECO:0000313" key="8">
    <source>
        <dbReference type="Proteomes" id="UP000248631"/>
    </source>
</evidence>
<dbReference type="InterPro" id="IPR004379">
    <property type="entry name" value="UDP-GALP_mutase"/>
</dbReference>
<evidence type="ECO:0000256" key="1">
    <source>
        <dbReference type="ARBA" id="ARBA00001974"/>
    </source>
</evidence>
<dbReference type="NCBIfam" id="TIGR00031">
    <property type="entry name" value="UDP-GALP_mutase"/>
    <property type="match status" value="1"/>
</dbReference>
<evidence type="ECO:0000256" key="2">
    <source>
        <dbReference type="ARBA" id="ARBA00009321"/>
    </source>
</evidence>
<proteinExistence type="inferred from homology"/>
<dbReference type="Proteomes" id="UP000248631">
    <property type="component" value="Unassembled WGS sequence"/>
</dbReference>
<dbReference type="InterPro" id="IPR015899">
    <property type="entry name" value="UDP-GalPyranose_mutase_C"/>
</dbReference>
<evidence type="ECO:0000256" key="3">
    <source>
        <dbReference type="ARBA" id="ARBA00022630"/>
    </source>
</evidence>
<evidence type="ECO:0000313" key="7">
    <source>
        <dbReference type="EMBL" id="RAM65724.1"/>
    </source>
</evidence>
<accession>A0ABX9C681</accession>